<gene>
    <name evidence="2" type="ORF">IAB08_10155</name>
</gene>
<dbReference type="Gene3D" id="3.40.980.10">
    <property type="entry name" value="MoaB/Mog-like domain"/>
    <property type="match status" value="1"/>
</dbReference>
<proteinExistence type="predicted"/>
<dbReference type="PANTHER" id="PTHR13939:SF0">
    <property type="entry name" value="NMN AMIDOHYDROLASE-LIKE PROTEIN YFAY"/>
    <property type="match status" value="1"/>
</dbReference>
<dbReference type="EMBL" id="JADIMZ010000159">
    <property type="protein sequence ID" value="MBO8433635.1"/>
    <property type="molecule type" value="Genomic_DNA"/>
</dbReference>
<sequence>MNSGFPAASLHSLSGVDHRIILTFIMKAAILTIGDEILMGQITDTNSVYIARHLSESGIETCRMQSVPDQSDAIRQALDGLLAEADLLFITGGLGPTKDDITKKILCDYFDDELVFDDQTFRHIESLLANRQAPMNRLNRDQALLPRKAEILPNRKGTAAGMWFSRNGKQAVSLPGVPFEMECLMEEEVMPRLHRRFPQIAMDYRMFIVYNVAESALAEKLEAFENQLPEKMGLAYLPSPGYVKLRLTAKAAALPALETQAGRLESCLQSNRYQYIIP</sequence>
<dbReference type="Pfam" id="PF18146">
    <property type="entry name" value="CinA_KH"/>
    <property type="match status" value="1"/>
</dbReference>
<reference evidence="2" key="2">
    <citation type="journal article" date="2021" name="PeerJ">
        <title>Extensive microbial diversity within the chicken gut microbiome revealed by metagenomics and culture.</title>
        <authorList>
            <person name="Gilroy R."/>
            <person name="Ravi A."/>
            <person name="Getino M."/>
            <person name="Pursley I."/>
            <person name="Horton D.L."/>
            <person name="Alikhan N.F."/>
            <person name="Baker D."/>
            <person name="Gharbi K."/>
            <person name="Hall N."/>
            <person name="Watson M."/>
            <person name="Adriaenssens E.M."/>
            <person name="Foster-Nyarko E."/>
            <person name="Jarju S."/>
            <person name="Secka A."/>
            <person name="Antonio M."/>
            <person name="Oren A."/>
            <person name="Chaudhuri R.R."/>
            <person name="La Ragione R."/>
            <person name="Hildebrand F."/>
            <person name="Pallen M.J."/>
        </authorList>
    </citation>
    <scope>NUCLEOTIDE SEQUENCE</scope>
    <source>
        <strain evidence="2">2889</strain>
    </source>
</reference>
<name>A0A9D9DVB3_9BACT</name>
<dbReference type="Pfam" id="PF00994">
    <property type="entry name" value="MoCF_biosynth"/>
    <property type="match status" value="1"/>
</dbReference>
<dbReference type="NCBIfam" id="TIGR00177">
    <property type="entry name" value="molyb_syn"/>
    <property type="match status" value="1"/>
</dbReference>
<dbReference type="Proteomes" id="UP000823612">
    <property type="component" value="Unassembled WGS sequence"/>
</dbReference>
<protein>
    <submittedName>
        <fullName evidence="2">Damage-inducible protein CinA</fullName>
    </submittedName>
</protein>
<feature type="non-terminal residue" evidence="2">
    <location>
        <position position="278"/>
    </location>
</feature>
<dbReference type="AlphaFoldDB" id="A0A9D9DVB3"/>
<comment type="caution">
    <text evidence="2">The sequence shown here is derived from an EMBL/GenBank/DDBJ whole genome shotgun (WGS) entry which is preliminary data.</text>
</comment>
<dbReference type="PANTHER" id="PTHR13939">
    <property type="entry name" value="NICOTINAMIDE-NUCLEOTIDE AMIDOHYDROLASE PNCC"/>
    <property type="match status" value="1"/>
</dbReference>
<dbReference type="InterPro" id="IPR041424">
    <property type="entry name" value="CinA_KH"/>
</dbReference>
<accession>A0A9D9DVB3</accession>
<reference evidence="2" key="1">
    <citation type="submission" date="2020-10" db="EMBL/GenBank/DDBJ databases">
        <authorList>
            <person name="Gilroy R."/>
        </authorList>
    </citation>
    <scope>NUCLEOTIDE SEQUENCE</scope>
    <source>
        <strain evidence="2">2889</strain>
    </source>
</reference>
<dbReference type="SMART" id="SM00852">
    <property type="entry name" value="MoCF_biosynth"/>
    <property type="match status" value="1"/>
</dbReference>
<evidence type="ECO:0000313" key="2">
    <source>
        <dbReference type="EMBL" id="MBO8433635.1"/>
    </source>
</evidence>
<feature type="domain" description="MoaB/Mog" evidence="1">
    <location>
        <begin position="29"/>
        <end position="195"/>
    </location>
</feature>
<dbReference type="InterPro" id="IPR050101">
    <property type="entry name" value="CinA"/>
</dbReference>
<dbReference type="InterPro" id="IPR001453">
    <property type="entry name" value="MoaB/Mog_dom"/>
</dbReference>
<evidence type="ECO:0000259" key="1">
    <source>
        <dbReference type="SMART" id="SM00852"/>
    </source>
</evidence>
<dbReference type="InterPro" id="IPR036425">
    <property type="entry name" value="MoaB/Mog-like_dom_sf"/>
</dbReference>
<dbReference type="SUPFAM" id="SSF53218">
    <property type="entry name" value="Molybdenum cofactor biosynthesis proteins"/>
    <property type="match status" value="1"/>
</dbReference>
<organism evidence="2 3">
    <name type="scientific">Candidatus Pullibacteroides excrementavium</name>
    <dbReference type="NCBI Taxonomy" id="2840905"/>
    <lineage>
        <taxon>Bacteria</taxon>
        <taxon>Pseudomonadati</taxon>
        <taxon>Bacteroidota</taxon>
        <taxon>Bacteroidia</taxon>
        <taxon>Bacteroidales</taxon>
        <taxon>Candidatus Pullibacteroides</taxon>
    </lineage>
</organism>
<evidence type="ECO:0000313" key="3">
    <source>
        <dbReference type="Proteomes" id="UP000823612"/>
    </source>
</evidence>
<dbReference type="CDD" id="cd00885">
    <property type="entry name" value="cinA"/>
    <property type="match status" value="1"/>
</dbReference>